<dbReference type="PROSITE" id="PS50076">
    <property type="entry name" value="DNAJ_2"/>
    <property type="match status" value="1"/>
</dbReference>
<dbReference type="GO" id="GO:0005739">
    <property type="term" value="C:mitochondrion"/>
    <property type="evidence" value="ECO:0007669"/>
    <property type="project" value="GOC"/>
</dbReference>
<sequence>MWRHSGLRKAFPEEEDGLGSSEDEVELPADSTDLYAVLNLPRDASDDDVQRAYRTLARTFHPDKHQDDNLKQDASESFARLNEAYSILSDPQTRQIYDIYGMEDSDAPDI</sequence>
<proteinExistence type="predicted"/>
<gene>
    <name evidence="3" type="ORF">TSPGSL018_31457</name>
</gene>
<dbReference type="Gene3D" id="1.10.287.110">
    <property type="entry name" value="DnaJ domain"/>
    <property type="match status" value="1"/>
</dbReference>
<dbReference type="PANTHER" id="PTHR44157">
    <property type="entry name" value="DNAJ HOMOLOG SUBFAMILY C MEMBER 11"/>
    <property type="match status" value="1"/>
</dbReference>
<reference evidence="3" key="1">
    <citation type="submission" date="2014-05" db="EMBL/GenBank/DDBJ databases">
        <title>The transcriptome of the halophilic microalga Tetraselmis sp. GSL018 isolated from the Great Salt Lake, Utah.</title>
        <authorList>
            <person name="Jinkerson R.E."/>
            <person name="D'Adamo S."/>
            <person name="Posewitz M.C."/>
        </authorList>
    </citation>
    <scope>NUCLEOTIDE SEQUENCE</scope>
    <source>
        <strain evidence="3">GSL018</strain>
    </source>
</reference>
<dbReference type="AlphaFoldDB" id="A0A061QLV6"/>
<dbReference type="PANTHER" id="PTHR44157:SF1">
    <property type="entry name" value="DNAJ HOMOLOG SUBFAMILY C MEMBER 11"/>
    <property type="match status" value="1"/>
</dbReference>
<accession>A0A061QLV6</accession>
<dbReference type="SMART" id="SM00271">
    <property type="entry name" value="DnaJ"/>
    <property type="match status" value="1"/>
</dbReference>
<evidence type="ECO:0000313" key="3">
    <source>
        <dbReference type="EMBL" id="JAC59409.1"/>
    </source>
</evidence>
<evidence type="ECO:0000259" key="2">
    <source>
        <dbReference type="PROSITE" id="PS50076"/>
    </source>
</evidence>
<dbReference type="PROSITE" id="PS00636">
    <property type="entry name" value="DNAJ_1"/>
    <property type="match status" value="1"/>
</dbReference>
<evidence type="ECO:0000256" key="1">
    <source>
        <dbReference type="SAM" id="MobiDB-lite"/>
    </source>
</evidence>
<dbReference type="InterPro" id="IPR036869">
    <property type="entry name" value="J_dom_sf"/>
</dbReference>
<feature type="region of interest" description="Disordered" evidence="1">
    <location>
        <begin position="1"/>
        <end position="27"/>
    </location>
</feature>
<dbReference type="InterPro" id="IPR018253">
    <property type="entry name" value="DnaJ_domain_CS"/>
</dbReference>
<dbReference type="GO" id="GO:0042407">
    <property type="term" value="P:cristae formation"/>
    <property type="evidence" value="ECO:0007669"/>
    <property type="project" value="TreeGrafter"/>
</dbReference>
<organism evidence="3">
    <name type="scientific">Tetraselmis sp. GSL018</name>
    <dbReference type="NCBI Taxonomy" id="582737"/>
    <lineage>
        <taxon>Eukaryota</taxon>
        <taxon>Viridiplantae</taxon>
        <taxon>Chlorophyta</taxon>
        <taxon>core chlorophytes</taxon>
        <taxon>Chlorodendrophyceae</taxon>
        <taxon>Chlorodendrales</taxon>
        <taxon>Chlorodendraceae</taxon>
        <taxon>Tetraselmis</taxon>
    </lineage>
</organism>
<dbReference type="EMBL" id="GBEZ01027967">
    <property type="protein sequence ID" value="JAC59409.1"/>
    <property type="molecule type" value="Transcribed_RNA"/>
</dbReference>
<dbReference type="InterPro" id="IPR052243">
    <property type="entry name" value="Mito_inner_membrane_organizer"/>
</dbReference>
<dbReference type="PRINTS" id="PR00625">
    <property type="entry name" value="JDOMAIN"/>
</dbReference>
<name>A0A061QLV6_9CHLO</name>
<feature type="compositionally biased region" description="Acidic residues" evidence="1">
    <location>
        <begin position="13"/>
        <end position="27"/>
    </location>
</feature>
<dbReference type="SUPFAM" id="SSF46565">
    <property type="entry name" value="Chaperone J-domain"/>
    <property type="match status" value="1"/>
</dbReference>
<protein>
    <submittedName>
        <fullName evidence="3">Chaperone protein dnaj 13-like</fullName>
    </submittedName>
</protein>
<feature type="domain" description="J" evidence="2">
    <location>
        <begin position="33"/>
        <end position="101"/>
    </location>
</feature>
<dbReference type="Pfam" id="PF00226">
    <property type="entry name" value="DnaJ"/>
    <property type="match status" value="1"/>
</dbReference>
<dbReference type="InterPro" id="IPR001623">
    <property type="entry name" value="DnaJ_domain"/>
</dbReference>
<dbReference type="CDD" id="cd06257">
    <property type="entry name" value="DnaJ"/>
    <property type="match status" value="1"/>
</dbReference>